<dbReference type="Proteomes" id="UP000722485">
    <property type="component" value="Unassembled WGS sequence"/>
</dbReference>
<feature type="compositionally biased region" description="Basic and acidic residues" evidence="1">
    <location>
        <begin position="9"/>
        <end position="22"/>
    </location>
</feature>
<dbReference type="EMBL" id="JAANBB010000066">
    <property type="protein sequence ID" value="KAF7552118.1"/>
    <property type="molecule type" value="Genomic_DNA"/>
</dbReference>
<keyword evidence="3" id="KW-1185">Reference proteome</keyword>
<accession>A0A9P5LCJ5</accession>
<sequence length="231" mass="25320">MGKHNKNKIKQEPDTEGDHFDKSWVPPGRHNPLAHPRGHNSVRGGRRRGRGGGHAGGYTGGYARGGYAAGNNRGGFGGRGITIHSLPVVQMVPALTLQSSMKHGNPLARLSLHDDESGAHTNFMGRLLGVDGGAIACCATTDEMFLSALHQARTNTRSEEIACGFFSPKRDIPRDDPRWITHPVQWFTPGDPARGLDRKAPDPIKPEMFNDDKETKPPNTLFRSWYVVIPF</sequence>
<comment type="caution">
    <text evidence="2">The sequence shown here is derived from an EMBL/GenBank/DDBJ whole genome shotgun (WGS) entry which is preliminary data.</text>
</comment>
<gene>
    <name evidence="2" type="ORF">G7Z17_g4553</name>
</gene>
<proteinExistence type="predicted"/>
<name>A0A9P5LCJ5_9HYPO</name>
<evidence type="ECO:0000256" key="1">
    <source>
        <dbReference type="SAM" id="MobiDB-lite"/>
    </source>
</evidence>
<feature type="region of interest" description="Disordered" evidence="1">
    <location>
        <begin position="1"/>
        <end position="57"/>
    </location>
</feature>
<organism evidence="2 3">
    <name type="scientific">Cylindrodendrum hubeiense</name>
    <dbReference type="NCBI Taxonomy" id="595255"/>
    <lineage>
        <taxon>Eukaryota</taxon>
        <taxon>Fungi</taxon>
        <taxon>Dikarya</taxon>
        <taxon>Ascomycota</taxon>
        <taxon>Pezizomycotina</taxon>
        <taxon>Sordariomycetes</taxon>
        <taxon>Hypocreomycetidae</taxon>
        <taxon>Hypocreales</taxon>
        <taxon>Nectriaceae</taxon>
        <taxon>Cylindrodendrum</taxon>
    </lineage>
</organism>
<protein>
    <submittedName>
        <fullName evidence="2">Uncharacterized protein</fullName>
    </submittedName>
</protein>
<evidence type="ECO:0000313" key="2">
    <source>
        <dbReference type="EMBL" id="KAF7552118.1"/>
    </source>
</evidence>
<dbReference type="OrthoDB" id="10583174at2759"/>
<reference evidence="2" key="1">
    <citation type="submission" date="2020-03" db="EMBL/GenBank/DDBJ databases">
        <title>Draft Genome Sequence of Cylindrodendrum hubeiense.</title>
        <authorList>
            <person name="Buettner E."/>
            <person name="Kellner H."/>
        </authorList>
    </citation>
    <scope>NUCLEOTIDE SEQUENCE</scope>
    <source>
        <strain evidence="2">IHI 201604</strain>
    </source>
</reference>
<evidence type="ECO:0000313" key="3">
    <source>
        <dbReference type="Proteomes" id="UP000722485"/>
    </source>
</evidence>
<feature type="compositionally biased region" description="Basic residues" evidence="1">
    <location>
        <begin position="36"/>
        <end position="51"/>
    </location>
</feature>
<dbReference type="AlphaFoldDB" id="A0A9P5LCJ5"/>